<organism evidence="2 3">
    <name type="scientific">Tenebrio molitor</name>
    <name type="common">Yellow mealworm beetle</name>
    <dbReference type="NCBI Taxonomy" id="7067"/>
    <lineage>
        <taxon>Eukaryota</taxon>
        <taxon>Metazoa</taxon>
        <taxon>Ecdysozoa</taxon>
        <taxon>Arthropoda</taxon>
        <taxon>Hexapoda</taxon>
        <taxon>Insecta</taxon>
        <taxon>Pterygota</taxon>
        <taxon>Neoptera</taxon>
        <taxon>Endopterygota</taxon>
        <taxon>Coleoptera</taxon>
        <taxon>Polyphaga</taxon>
        <taxon>Cucujiformia</taxon>
        <taxon>Tenebrionidae</taxon>
        <taxon>Tenebrio</taxon>
    </lineage>
</organism>
<reference evidence="2" key="2">
    <citation type="submission" date="2021-08" db="EMBL/GenBank/DDBJ databases">
        <authorList>
            <person name="Eriksson T."/>
        </authorList>
    </citation>
    <scope>NUCLEOTIDE SEQUENCE</scope>
    <source>
        <strain evidence="2">Stoneville</strain>
        <tissue evidence="2">Whole head</tissue>
    </source>
</reference>
<feature type="region of interest" description="Disordered" evidence="1">
    <location>
        <begin position="1"/>
        <end position="68"/>
    </location>
</feature>
<accession>A0A8J6HC85</accession>
<evidence type="ECO:0000313" key="3">
    <source>
        <dbReference type="Proteomes" id="UP000719412"/>
    </source>
</evidence>
<proteinExistence type="predicted"/>
<reference evidence="2" key="1">
    <citation type="journal article" date="2020" name="J Insects Food Feed">
        <title>The yellow mealworm (Tenebrio molitor) genome: a resource for the emerging insects as food and feed industry.</title>
        <authorList>
            <person name="Eriksson T."/>
            <person name="Andere A."/>
            <person name="Kelstrup H."/>
            <person name="Emery V."/>
            <person name="Picard C."/>
        </authorList>
    </citation>
    <scope>NUCLEOTIDE SEQUENCE</scope>
    <source>
        <strain evidence="2">Stoneville</strain>
        <tissue evidence="2">Whole head</tissue>
    </source>
</reference>
<dbReference type="Proteomes" id="UP000719412">
    <property type="component" value="Unassembled WGS sequence"/>
</dbReference>
<evidence type="ECO:0000256" key="1">
    <source>
        <dbReference type="SAM" id="MobiDB-lite"/>
    </source>
</evidence>
<sequence>MRKKIQRAPPRGDASCGGFQNEPALAPRLAPSTTPPGNDNARVSPGLTPAAPDGRSRRVDTSAFGRSDPIGSIPAASIKIRKGDPRGTILILEPFLGLDFAFSVLTHQSPFDFPNRGRYHVDRLHARCCLMDVGVRVGPPGFACRAQVGLMICRGVPRKSADFADSSRQTMARHACNNLADTNTASDTPRTGAQRRWCVGEAIETCRLRGGYQFCSCGEVDEDDGLLLSEFALEIDRGLCRVLLHFPFAQLVPTVAAGRRISTVHSNFPDDVAVLPLLTLRRVVQISANKRYSGPRIRFWSDLAVYRRFAAILIRSGIDFLANFAKSQTASDPFSFPFRERTTPLDSRKYIAE</sequence>
<dbReference type="EMBL" id="JABDTM020026825">
    <property type="protein sequence ID" value="KAH0811397.1"/>
    <property type="molecule type" value="Genomic_DNA"/>
</dbReference>
<comment type="caution">
    <text evidence="2">The sequence shown here is derived from an EMBL/GenBank/DDBJ whole genome shotgun (WGS) entry which is preliminary data.</text>
</comment>
<name>A0A8J6HC85_TENMO</name>
<protein>
    <submittedName>
        <fullName evidence="2">Uncharacterized protein</fullName>
    </submittedName>
</protein>
<keyword evidence="3" id="KW-1185">Reference proteome</keyword>
<evidence type="ECO:0000313" key="2">
    <source>
        <dbReference type="EMBL" id="KAH0811397.1"/>
    </source>
</evidence>
<gene>
    <name evidence="2" type="ORF">GEV33_011391</name>
</gene>
<dbReference type="AlphaFoldDB" id="A0A8J6HC85"/>